<feature type="transmembrane region" description="Helical" evidence="7">
    <location>
        <begin position="241"/>
        <end position="259"/>
    </location>
</feature>
<dbReference type="PROSITE" id="PS00211">
    <property type="entry name" value="ABC_TRANSPORTER_1"/>
    <property type="match status" value="1"/>
</dbReference>
<evidence type="ECO:0000313" key="11">
    <source>
        <dbReference type="Proteomes" id="UP000003340"/>
    </source>
</evidence>
<dbReference type="Pfam" id="PF00664">
    <property type="entry name" value="ABC_membrane"/>
    <property type="match status" value="1"/>
</dbReference>
<dbReference type="InterPro" id="IPR036640">
    <property type="entry name" value="ABC1_TM_sf"/>
</dbReference>
<dbReference type="PROSITE" id="PS50929">
    <property type="entry name" value="ABC_TM1F"/>
    <property type="match status" value="1"/>
</dbReference>
<name>C0EJ28_9FIRM</name>
<dbReference type="InterPro" id="IPR039421">
    <property type="entry name" value="Type_1_exporter"/>
</dbReference>
<dbReference type="InterPro" id="IPR027417">
    <property type="entry name" value="P-loop_NTPase"/>
</dbReference>
<evidence type="ECO:0000256" key="3">
    <source>
        <dbReference type="ARBA" id="ARBA00022741"/>
    </source>
</evidence>
<dbReference type="GO" id="GO:0015421">
    <property type="term" value="F:ABC-type oligopeptide transporter activity"/>
    <property type="evidence" value="ECO:0007669"/>
    <property type="project" value="TreeGrafter"/>
</dbReference>
<keyword evidence="5 7" id="KW-1133">Transmembrane helix</keyword>
<keyword evidence="2 7" id="KW-0812">Transmembrane</keyword>
<keyword evidence="6 7" id="KW-0472">Membrane</keyword>
<evidence type="ECO:0000259" key="9">
    <source>
        <dbReference type="PROSITE" id="PS50929"/>
    </source>
</evidence>
<dbReference type="InterPro" id="IPR011527">
    <property type="entry name" value="ABC1_TM_dom"/>
</dbReference>
<evidence type="ECO:0000256" key="1">
    <source>
        <dbReference type="ARBA" id="ARBA00004651"/>
    </source>
</evidence>
<comment type="caution">
    <text evidence="10">The sequence shown here is derived from an EMBL/GenBank/DDBJ whole genome shotgun (WGS) entry which is preliminary data.</text>
</comment>
<dbReference type="HOGENOM" id="CLU_000604_84_3_9"/>
<evidence type="ECO:0000256" key="2">
    <source>
        <dbReference type="ARBA" id="ARBA00022692"/>
    </source>
</evidence>
<dbReference type="EMBL" id="ACEC01000136">
    <property type="protein sequence ID" value="EEG28493.1"/>
    <property type="molecule type" value="Genomic_DNA"/>
</dbReference>
<reference evidence="10 11" key="1">
    <citation type="submission" date="2009-01" db="EMBL/GenBank/DDBJ databases">
        <authorList>
            <person name="Fulton L."/>
            <person name="Clifton S."/>
            <person name="Fulton B."/>
            <person name="Xu J."/>
            <person name="Minx P."/>
            <person name="Pepin K.H."/>
            <person name="Johnson M."/>
            <person name="Bhonagiri V."/>
            <person name="Nash W.E."/>
            <person name="Mardis E.R."/>
            <person name="Wilson R.K."/>
        </authorList>
    </citation>
    <scope>NUCLEOTIDE SEQUENCE [LARGE SCALE GENOMIC DNA]</scope>
    <source>
        <strain evidence="10 11">DSM 5476</strain>
    </source>
</reference>
<sequence length="561" mass="62786">MKECLKKNKLLLVVTAFFSVITSVGNAVVAIFLQKIIDVTMGKNFNGFLNVLLATLVYIAMYGLCYFIYAVTSKMLVRNLTRMLRKKVFRGVMRRGYQDFTSINTADYISALTNDIKLVEENYILPLLLMLQHAITFVATLVLLLILSPIVTGCLVLCMILMYTIPSLFGKALQSRQDVLSGKLARFTTRLKDIFSGYEVIKSYRVTGEVEEEFCQENHEVADAKYAADKLFVINESLSQMLAIITQVVAIFVSAYLVLRGSISMGTLIALVQLGGSFVWPIVTLMQNIPKVKSIKPVLQRLDEFSDYSDLSFTGTELPSFETELTAKNLAFSYDPEHPVLTGAELTLRKGKKYAVVGESGCGKTTLIKLLSGCYAGYEGEIRLDGRELRTLDIDRVREMISVIHQNVYMFDKSIEENICIYQSFPQEKLDNALRLSGVDRFLSQTTDGLASPVGENGANLSGGQRQRIAIARALIQRTPILILDEGTSAIDMQTAYDIESRLLKIPELTLLTITHKMSGELLGKYDEIIFMKEGIVAEMGNLEELLRRKSEFATFYSLNI</sequence>
<dbReference type="Gene3D" id="1.20.1560.10">
    <property type="entry name" value="ABC transporter type 1, transmembrane domain"/>
    <property type="match status" value="1"/>
</dbReference>
<dbReference type="GO" id="GO:0005524">
    <property type="term" value="F:ATP binding"/>
    <property type="evidence" value="ECO:0007669"/>
    <property type="project" value="UniProtKB-KW"/>
</dbReference>
<dbReference type="InterPro" id="IPR017871">
    <property type="entry name" value="ABC_transporter-like_CS"/>
</dbReference>
<feature type="domain" description="ABC transmembrane type-1" evidence="9">
    <location>
        <begin position="13"/>
        <end position="294"/>
    </location>
</feature>
<organism evidence="10 11">
    <name type="scientific">[Clostridium] methylpentosum DSM 5476</name>
    <dbReference type="NCBI Taxonomy" id="537013"/>
    <lineage>
        <taxon>Bacteria</taxon>
        <taxon>Bacillati</taxon>
        <taxon>Bacillota</taxon>
        <taxon>Clostridia</taxon>
        <taxon>Eubacteriales</taxon>
        <taxon>Oscillospiraceae</taxon>
        <taxon>Oscillospiraceae incertae sedis</taxon>
    </lineage>
</organism>
<dbReference type="PANTHER" id="PTHR43394:SF1">
    <property type="entry name" value="ATP-BINDING CASSETTE SUB-FAMILY B MEMBER 10, MITOCHONDRIAL"/>
    <property type="match status" value="1"/>
</dbReference>
<dbReference type="PANTHER" id="PTHR43394">
    <property type="entry name" value="ATP-DEPENDENT PERMEASE MDL1, MITOCHONDRIAL"/>
    <property type="match status" value="1"/>
</dbReference>
<evidence type="ECO:0000256" key="6">
    <source>
        <dbReference type="ARBA" id="ARBA00023136"/>
    </source>
</evidence>
<dbReference type="eggNOG" id="COG1132">
    <property type="taxonomic scope" value="Bacteria"/>
</dbReference>
<dbReference type="GO" id="GO:0016887">
    <property type="term" value="F:ATP hydrolysis activity"/>
    <property type="evidence" value="ECO:0007669"/>
    <property type="project" value="InterPro"/>
</dbReference>
<protein>
    <submittedName>
        <fullName evidence="10">ABC transporter, ATP-binding protein</fullName>
    </submittedName>
</protein>
<dbReference type="PROSITE" id="PS50893">
    <property type="entry name" value="ABC_TRANSPORTER_2"/>
    <property type="match status" value="1"/>
</dbReference>
<evidence type="ECO:0000256" key="7">
    <source>
        <dbReference type="SAM" id="Phobius"/>
    </source>
</evidence>
<keyword evidence="4 10" id="KW-0067">ATP-binding</keyword>
<keyword evidence="11" id="KW-1185">Reference proteome</keyword>
<keyword evidence="3" id="KW-0547">Nucleotide-binding</keyword>
<evidence type="ECO:0000313" key="10">
    <source>
        <dbReference type="EMBL" id="EEG28493.1"/>
    </source>
</evidence>
<evidence type="ECO:0000256" key="4">
    <source>
        <dbReference type="ARBA" id="ARBA00022840"/>
    </source>
</evidence>
<dbReference type="SUPFAM" id="SSF90123">
    <property type="entry name" value="ABC transporter transmembrane region"/>
    <property type="match status" value="1"/>
</dbReference>
<dbReference type="CDD" id="cd07346">
    <property type="entry name" value="ABC_6TM_exporters"/>
    <property type="match status" value="1"/>
</dbReference>
<dbReference type="InterPro" id="IPR003439">
    <property type="entry name" value="ABC_transporter-like_ATP-bd"/>
</dbReference>
<evidence type="ECO:0000259" key="8">
    <source>
        <dbReference type="PROSITE" id="PS50893"/>
    </source>
</evidence>
<dbReference type="Proteomes" id="UP000003340">
    <property type="component" value="Unassembled WGS sequence"/>
</dbReference>
<feature type="transmembrane region" description="Helical" evidence="7">
    <location>
        <begin position="265"/>
        <end position="286"/>
    </location>
</feature>
<feature type="transmembrane region" description="Helical" evidence="7">
    <location>
        <begin position="51"/>
        <end position="77"/>
    </location>
</feature>
<proteinExistence type="predicted"/>
<accession>C0EJ28</accession>
<dbReference type="GO" id="GO:0005886">
    <property type="term" value="C:plasma membrane"/>
    <property type="evidence" value="ECO:0007669"/>
    <property type="project" value="UniProtKB-SubCell"/>
</dbReference>
<feature type="transmembrane region" description="Helical" evidence="7">
    <location>
        <begin position="150"/>
        <end position="169"/>
    </location>
</feature>
<dbReference type="InterPro" id="IPR003593">
    <property type="entry name" value="AAA+_ATPase"/>
</dbReference>
<evidence type="ECO:0000256" key="5">
    <source>
        <dbReference type="ARBA" id="ARBA00022989"/>
    </source>
</evidence>
<dbReference type="CDD" id="cd03228">
    <property type="entry name" value="ABCC_MRP_Like"/>
    <property type="match status" value="1"/>
</dbReference>
<dbReference type="STRING" id="537013.CLOSTMETH_03874"/>
<reference evidence="10 11" key="2">
    <citation type="submission" date="2009-02" db="EMBL/GenBank/DDBJ databases">
        <title>Draft genome sequence of Clostridium methylpentosum (DSM 5476).</title>
        <authorList>
            <person name="Sudarsanam P."/>
            <person name="Ley R."/>
            <person name="Guruge J."/>
            <person name="Turnbaugh P.J."/>
            <person name="Mahowald M."/>
            <person name="Liep D."/>
            <person name="Gordon J."/>
        </authorList>
    </citation>
    <scope>NUCLEOTIDE SEQUENCE [LARGE SCALE GENOMIC DNA]</scope>
    <source>
        <strain evidence="10 11">DSM 5476</strain>
    </source>
</reference>
<feature type="domain" description="ABC transporter" evidence="8">
    <location>
        <begin position="325"/>
        <end position="559"/>
    </location>
</feature>
<dbReference type="SMART" id="SM00382">
    <property type="entry name" value="AAA"/>
    <property type="match status" value="1"/>
</dbReference>
<dbReference type="Gene3D" id="3.40.50.300">
    <property type="entry name" value="P-loop containing nucleotide triphosphate hydrolases"/>
    <property type="match status" value="1"/>
</dbReference>
<gene>
    <name evidence="10" type="ORF">CLOSTMETH_03874</name>
</gene>
<comment type="subcellular location">
    <subcellularLocation>
        <location evidence="1">Cell membrane</location>
        <topology evidence="1">Multi-pass membrane protein</topology>
    </subcellularLocation>
</comment>
<dbReference type="Pfam" id="PF00005">
    <property type="entry name" value="ABC_tran"/>
    <property type="match status" value="1"/>
</dbReference>
<dbReference type="AlphaFoldDB" id="C0EJ28"/>
<dbReference type="SUPFAM" id="SSF52540">
    <property type="entry name" value="P-loop containing nucleoside triphosphate hydrolases"/>
    <property type="match status" value="1"/>
</dbReference>